<feature type="region of interest" description="Disordered" evidence="3">
    <location>
        <begin position="177"/>
        <end position="202"/>
    </location>
</feature>
<dbReference type="PANTHER" id="PTHR13976">
    <property type="entry name" value="HETEROGENEOUS NUCLEAR RIBONUCLEOPROTEIN-RELATED"/>
    <property type="match status" value="1"/>
</dbReference>
<accession>A0A7S1UFS5</accession>
<name>A0A7S1UFS5_9STRA</name>
<reference evidence="5" key="1">
    <citation type="submission" date="2021-01" db="EMBL/GenBank/DDBJ databases">
        <authorList>
            <person name="Corre E."/>
            <person name="Pelletier E."/>
            <person name="Niang G."/>
            <person name="Scheremetjew M."/>
            <person name="Finn R."/>
            <person name="Kale V."/>
            <person name="Holt S."/>
            <person name="Cochrane G."/>
            <person name="Meng A."/>
            <person name="Brown T."/>
            <person name="Cohen L."/>
        </authorList>
    </citation>
    <scope>NUCLEOTIDE SEQUENCE</scope>
    <source>
        <strain evidence="5">CCMP2877</strain>
    </source>
</reference>
<dbReference type="GO" id="GO:0003723">
    <property type="term" value="F:RNA binding"/>
    <property type="evidence" value="ECO:0007669"/>
    <property type="project" value="UniProtKB-KW"/>
</dbReference>
<dbReference type="SMART" id="SM00360">
    <property type="entry name" value="RRM"/>
    <property type="match status" value="1"/>
</dbReference>
<evidence type="ECO:0000256" key="1">
    <source>
        <dbReference type="ARBA" id="ARBA00022737"/>
    </source>
</evidence>
<dbReference type="InterPro" id="IPR000504">
    <property type="entry name" value="RRM_dom"/>
</dbReference>
<dbReference type="EMBL" id="HBGJ01039199">
    <property type="protein sequence ID" value="CAD9266268.1"/>
    <property type="molecule type" value="Transcribed_RNA"/>
</dbReference>
<gene>
    <name evidence="5" type="ORF">PPAR1163_LOCUS24693</name>
</gene>
<evidence type="ECO:0000259" key="4">
    <source>
        <dbReference type="SMART" id="SM00360"/>
    </source>
</evidence>
<evidence type="ECO:0000256" key="3">
    <source>
        <dbReference type="SAM" id="MobiDB-lite"/>
    </source>
</evidence>
<evidence type="ECO:0000256" key="2">
    <source>
        <dbReference type="ARBA" id="ARBA00022884"/>
    </source>
</evidence>
<organism evidence="5">
    <name type="scientific">Phaeomonas parva</name>
    <dbReference type="NCBI Taxonomy" id="124430"/>
    <lineage>
        <taxon>Eukaryota</taxon>
        <taxon>Sar</taxon>
        <taxon>Stramenopiles</taxon>
        <taxon>Ochrophyta</taxon>
        <taxon>Pinguiophyceae</taxon>
        <taxon>Pinguiochrysidales</taxon>
        <taxon>Pinguiochrysidaceae</taxon>
        <taxon>Phaeomonas</taxon>
    </lineage>
</organism>
<evidence type="ECO:0000313" key="5">
    <source>
        <dbReference type="EMBL" id="CAD9266268.1"/>
    </source>
</evidence>
<proteinExistence type="predicted"/>
<dbReference type="InterPro" id="IPR050666">
    <property type="entry name" value="ESRP"/>
</dbReference>
<feature type="compositionally biased region" description="Low complexity" evidence="3">
    <location>
        <begin position="177"/>
        <end position="186"/>
    </location>
</feature>
<dbReference type="InterPro" id="IPR012677">
    <property type="entry name" value="Nucleotide-bd_a/b_plait_sf"/>
</dbReference>
<keyword evidence="1" id="KW-0677">Repeat</keyword>
<keyword evidence="2" id="KW-0694">RNA-binding</keyword>
<dbReference type="InterPro" id="IPR035979">
    <property type="entry name" value="RBD_domain_sf"/>
</dbReference>
<feature type="region of interest" description="Disordered" evidence="3">
    <location>
        <begin position="122"/>
        <end position="162"/>
    </location>
</feature>
<dbReference type="Pfam" id="PF00076">
    <property type="entry name" value="RRM_1"/>
    <property type="match status" value="1"/>
</dbReference>
<feature type="domain" description="RRM" evidence="4">
    <location>
        <begin position="38"/>
        <end position="108"/>
    </location>
</feature>
<dbReference type="Gene3D" id="3.30.70.330">
    <property type="match status" value="1"/>
</dbReference>
<dbReference type="AlphaFoldDB" id="A0A7S1UFS5"/>
<protein>
    <recommendedName>
        <fullName evidence="4">RRM domain-containing protein</fullName>
    </recommendedName>
</protein>
<feature type="compositionally biased region" description="Low complexity" evidence="3">
    <location>
        <begin position="126"/>
        <end position="151"/>
    </location>
</feature>
<sequence length="239" mass="25130">MGNSMGGGFPDQAGGFDNRAGYDQRNQAPQGGQPVFTCCKLRGLPFSATHQDIFHFFSGLNVIGTLFVRDSTGRPTGEAFCEFQTPYEVTLAAQRHRQHMGSRYVEVFPCSKDEVLGYYNSASGDARAPQQGQQPGAAHAPQAMQPAQHQANGNPSGTPNGAYAAAGGFAAAGYGNQAAPNAAPQQHMNPQQGYTDPYVNAASPQAQGGSGAYGYYAAQAQGNYADNMARSAGYPQNGY</sequence>
<dbReference type="SUPFAM" id="SSF54928">
    <property type="entry name" value="RNA-binding domain, RBD"/>
    <property type="match status" value="1"/>
</dbReference>
<feature type="region of interest" description="Disordered" evidence="3">
    <location>
        <begin position="1"/>
        <end position="29"/>
    </location>
</feature>
<dbReference type="CDD" id="cd12254">
    <property type="entry name" value="RRM_hnRNPH_ESRPs_RBM12_like"/>
    <property type="match status" value="1"/>
</dbReference>